<keyword evidence="2" id="KW-0238">DNA-binding</keyword>
<dbReference type="SMART" id="SM00421">
    <property type="entry name" value="HTH_LUXR"/>
    <property type="match status" value="1"/>
</dbReference>
<dbReference type="GO" id="GO:0006355">
    <property type="term" value="P:regulation of DNA-templated transcription"/>
    <property type="evidence" value="ECO:0007669"/>
    <property type="project" value="InterPro"/>
</dbReference>
<dbReference type="Pfam" id="PF00196">
    <property type="entry name" value="GerE"/>
    <property type="match status" value="1"/>
</dbReference>
<dbReference type="GO" id="GO:0003677">
    <property type="term" value="F:DNA binding"/>
    <property type="evidence" value="ECO:0007669"/>
    <property type="project" value="UniProtKB-KW"/>
</dbReference>
<dbReference type="Gene3D" id="1.10.10.10">
    <property type="entry name" value="Winged helix-like DNA-binding domain superfamily/Winged helix DNA-binding domain"/>
    <property type="match status" value="1"/>
</dbReference>
<dbReference type="Proteomes" id="UP000293912">
    <property type="component" value="Chromosome"/>
</dbReference>
<dbReference type="PRINTS" id="PR00038">
    <property type="entry name" value="HTHLUXR"/>
</dbReference>
<keyword evidence="3" id="KW-0804">Transcription</keyword>
<dbReference type="RefSeq" id="WP_066153788.1">
    <property type="nucleotide sequence ID" value="NZ_CP037867.1"/>
</dbReference>
<evidence type="ECO:0000313" key="6">
    <source>
        <dbReference type="Proteomes" id="UP000293912"/>
    </source>
</evidence>
<dbReference type="InterPro" id="IPR000792">
    <property type="entry name" value="Tscrpt_reg_LuxR_C"/>
</dbReference>
<dbReference type="InterPro" id="IPR036388">
    <property type="entry name" value="WH-like_DNA-bd_sf"/>
</dbReference>
<evidence type="ECO:0000256" key="3">
    <source>
        <dbReference type="ARBA" id="ARBA00023163"/>
    </source>
</evidence>
<dbReference type="EMBL" id="CP037867">
    <property type="protein sequence ID" value="QBM26712.1"/>
    <property type="molecule type" value="Genomic_DNA"/>
</dbReference>
<organism evidence="5 6">
    <name type="scientific">Hydrogenophaga pseudoflava</name>
    <name type="common">Pseudomonas carboxydoflava</name>
    <dbReference type="NCBI Taxonomy" id="47421"/>
    <lineage>
        <taxon>Bacteria</taxon>
        <taxon>Pseudomonadati</taxon>
        <taxon>Pseudomonadota</taxon>
        <taxon>Betaproteobacteria</taxon>
        <taxon>Burkholderiales</taxon>
        <taxon>Comamonadaceae</taxon>
        <taxon>Hydrogenophaga</taxon>
    </lineage>
</organism>
<dbReference type="CDD" id="cd06170">
    <property type="entry name" value="LuxR_C_like"/>
    <property type="match status" value="1"/>
</dbReference>
<keyword evidence="1" id="KW-0805">Transcription regulation</keyword>
<evidence type="ECO:0000256" key="1">
    <source>
        <dbReference type="ARBA" id="ARBA00023015"/>
    </source>
</evidence>
<sequence length="223" mass="24717">MTLPVNFDSVGVDAILADWVRALRDSGVEAVLVMGPNPMGGRDEREVLAVHPPRLLGAAEALAASTDFGASWRDSDAPLVAWQDISKAAYAEPSSRWRRLWLAHGHQTLVRVAFSLPAGRAFECFMFSPRAFADRSEAAALAWSAYNIWPMLRRAIAEQRVTLSPREQESLNYAFEGLTARETAQRMDCSERTVNYHLANAMAKLKTDNKLSAVQRACWIGLI</sequence>
<dbReference type="PANTHER" id="PTHR44688:SF16">
    <property type="entry name" value="DNA-BINDING TRANSCRIPTIONAL ACTIVATOR DEVR_DOSR"/>
    <property type="match status" value="1"/>
</dbReference>
<name>A0A4P6WSI2_HYDPS</name>
<gene>
    <name evidence="5" type="primary">luxR</name>
    <name evidence="5" type="ORF">HPF_03395</name>
</gene>
<protein>
    <submittedName>
        <fullName evidence="5">Transcriptional activator protein LuxR</fullName>
    </submittedName>
</protein>
<dbReference type="PROSITE" id="PS50043">
    <property type="entry name" value="HTH_LUXR_2"/>
    <property type="match status" value="1"/>
</dbReference>
<accession>A0A4P6WSI2</accession>
<evidence type="ECO:0000256" key="2">
    <source>
        <dbReference type="ARBA" id="ARBA00023125"/>
    </source>
</evidence>
<reference evidence="5 6" key="1">
    <citation type="submission" date="2019-03" db="EMBL/GenBank/DDBJ databases">
        <authorList>
            <person name="Sebastian G."/>
            <person name="Baumann P."/>
            <person name="Ruckert C."/>
            <person name="Kalinowski J."/>
            <person name="Nebel B."/>
            <person name="Takors R."/>
            <person name="Blombach B."/>
        </authorList>
    </citation>
    <scope>NUCLEOTIDE SEQUENCE [LARGE SCALE GENOMIC DNA]</scope>
    <source>
        <strain evidence="5 6">DSM 1084</strain>
    </source>
</reference>
<evidence type="ECO:0000313" key="5">
    <source>
        <dbReference type="EMBL" id="QBM26712.1"/>
    </source>
</evidence>
<dbReference type="InterPro" id="IPR016032">
    <property type="entry name" value="Sig_transdc_resp-reg_C-effctor"/>
</dbReference>
<dbReference type="PANTHER" id="PTHR44688">
    <property type="entry name" value="DNA-BINDING TRANSCRIPTIONAL ACTIVATOR DEVR_DOSR"/>
    <property type="match status" value="1"/>
</dbReference>
<dbReference type="AlphaFoldDB" id="A0A4P6WSI2"/>
<dbReference type="KEGG" id="hpse:HPF_03395"/>
<feature type="domain" description="HTH luxR-type" evidence="4">
    <location>
        <begin position="156"/>
        <end position="221"/>
    </location>
</feature>
<proteinExistence type="predicted"/>
<evidence type="ECO:0000259" key="4">
    <source>
        <dbReference type="PROSITE" id="PS50043"/>
    </source>
</evidence>
<keyword evidence="6" id="KW-1185">Reference proteome</keyword>
<dbReference type="SUPFAM" id="SSF46894">
    <property type="entry name" value="C-terminal effector domain of the bipartite response regulators"/>
    <property type="match status" value="1"/>
</dbReference>